<dbReference type="AlphaFoldDB" id="A0A1J5RRT6"/>
<dbReference type="Gene3D" id="2.130.10.10">
    <property type="entry name" value="YVTN repeat-like/Quinoprotein amine dehydrogenase"/>
    <property type="match status" value="1"/>
</dbReference>
<gene>
    <name evidence="2" type="primary">bamB_6</name>
    <name evidence="2" type="ORF">GALL_195340</name>
</gene>
<evidence type="ECO:0000313" key="2">
    <source>
        <dbReference type="EMBL" id="OIQ98409.1"/>
    </source>
</evidence>
<dbReference type="InterPro" id="IPR011047">
    <property type="entry name" value="Quinoprotein_ADH-like_sf"/>
</dbReference>
<comment type="caution">
    <text evidence="2">The sequence shown here is derived from an EMBL/GenBank/DDBJ whole genome shotgun (WGS) entry which is preliminary data.</text>
</comment>
<dbReference type="SMART" id="SM00564">
    <property type="entry name" value="PQQ"/>
    <property type="match status" value="6"/>
</dbReference>
<dbReference type="PROSITE" id="PS51257">
    <property type="entry name" value="PROKAR_LIPOPROTEIN"/>
    <property type="match status" value="1"/>
</dbReference>
<feature type="domain" description="Pyrrolo-quinoline quinone repeat" evidence="1">
    <location>
        <begin position="122"/>
        <end position="359"/>
    </location>
</feature>
<reference evidence="2" key="1">
    <citation type="submission" date="2016-10" db="EMBL/GenBank/DDBJ databases">
        <title>Sequence of Gallionella enrichment culture.</title>
        <authorList>
            <person name="Poehlein A."/>
            <person name="Muehling M."/>
            <person name="Daniel R."/>
        </authorList>
    </citation>
    <scope>NUCLEOTIDE SEQUENCE</scope>
</reference>
<dbReference type="PANTHER" id="PTHR34512:SF30">
    <property type="entry name" value="OUTER MEMBRANE PROTEIN ASSEMBLY FACTOR BAMB"/>
    <property type="match status" value="1"/>
</dbReference>
<dbReference type="InterPro" id="IPR015943">
    <property type="entry name" value="WD40/YVTN_repeat-like_dom_sf"/>
</dbReference>
<organism evidence="2">
    <name type="scientific">mine drainage metagenome</name>
    <dbReference type="NCBI Taxonomy" id="410659"/>
    <lineage>
        <taxon>unclassified sequences</taxon>
        <taxon>metagenomes</taxon>
        <taxon>ecological metagenomes</taxon>
    </lineage>
</organism>
<evidence type="ECO:0000259" key="1">
    <source>
        <dbReference type="Pfam" id="PF13360"/>
    </source>
</evidence>
<dbReference type="EMBL" id="MLJW01000119">
    <property type="protein sequence ID" value="OIQ98409.1"/>
    <property type="molecule type" value="Genomic_DNA"/>
</dbReference>
<dbReference type="InterPro" id="IPR002372">
    <property type="entry name" value="PQQ_rpt_dom"/>
</dbReference>
<dbReference type="Pfam" id="PF13360">
    <property type="entry name" value="PQQ_2"/>
    <property type="match status" value="2"/>
</dbReference>
<feature type="domain" description="Pyrrolo-quinoline quinone repeat" evidence="1">
    <location>
        <begin position="377"/>
        <end position="439"/>
    </location>
</feature>
<dbReference type="InterPro" id="IPR018391">
    <property type="entry name" value="PQQ_b-propeller_rpt"/>
</dbReference>
<accession>A0A1J5RRT6</accession>
<dbReference type="SUPFAM" id="SSF50998">
    <property type="entry name" value="Quinoprotein alcohol dehydrogenase-like"/>
    <property type="match status" value="1"/>
</dbReference>
<protein>
    <submittedName>
        <fullName evidence="2">Outer membrane protein assembly factor BamB</fullName>
    </submittedName>
</protein>
<dbReference type="PANTHER" id="PTHR34512">
    <property type="entry name" value="CELL SURFACE PROTEIN"/>
    <property type="match status" value="1"/>
</dbReference>
<name>A0A1J5RRT6_9ZZZZ</name>
<proteinExistence type="predicted"/>
<sequence length="440" mass="47014">MMRRILLVITACGLLAACGSDSWFGGNDPKPLPGKRISVLDRTSALEPDPSATAPIVLPPPEKVPDWPQAGGFPPHAMFHLALREHIHKVWSANVGDGASKRRAFITAPVVWHGVVYAMDAKSQLSAFSLKDGDELWDRDLTPEDVDNGSFGGGLAVDGGVLYATTSYAQMVAMDLKAKGKELWRIQLPAPVRGAPTVRAGRVLVITVDNETHAYSAADGHELWHHEGMSEGASLVGGTSPAVDGNSVVVAYSSGEVYSLRIENGTPMWNDGVASMRRTDQVGTLTDIRGLPVVDSGRVYVAGNSDMTAAIDLRSGRRVWEREIGSQQTPWVAGDFLFMVSNAPDLICIQASTGQVRWVTPLQKWVDPEQKSDYLTWTGPVLASNRLVVVSSAGEAMAVSPYTGKVLGSVELSDGVTIAPIVADGTLLFVTTAGDLVAYR</sequence>